<evidence type="ECO:0000256" key="6">
    <source>
        <dbReference type="ARBA" id="ARBA00011388"/>
    </source>
</evidence>
<evidence type="ECO:0000256" key="17">
    <source>
        <dbReference type="ARBA" id="ARBA00022993"/>
    </source>
</evidence>
<sequence length="814" mass="90192">MPGGSSSEKDRSAAQETSSSSSDEMAASGSVRSIVLPCDEVFRNLKNAKRFAIDIGGSLAKLAYSSTVVNERKTAPKTKLLTNETRAHSTGLAEMARESNVEGMRLHFIKFETKYIESCLEFIQQKLDQSGLASSSKAVKCTGGGAYKYFDLVSSKLRLEVHKEDEMECLIKGCNFLLRNIPDESFTYHHHDELNKYHFQTVDPISVFPYLLVNIGTGVSIVKVEGDTEFDRVGGSTLGGGSFFGLGSLLTDAKGFDDLLRMAEEGDHRNVDLLVSDVYGGAYQKLGLPSDLIAGSFGKTIQYSNAGPEDHKTPPADADKARSLLLMISNCIGQIAVLYARMHKLNRIYFGGYFIRNHHITMRTISYAIDYWSQGEIQALFLRHEGYLGAIGAFLKGAEEDSKIKKHASFSDMSSLYSWNEHYAGCSGLGRYVPTAFLSQNVNINVLEMECAKKNLMPFPLLANAATYRPDTVDLTQDDEARAYWIQCLERGVDKTVKKAIESQPDSDDAAERANNFQHRYLQHLKLLRQKPFAYGCLNVRSLLDLNEQLLNEFYFKDAYQLQKYAENEAALNELGEVLKIIDSLEWEDRQLALVKGLLAGNVFDWGAQEVVKLMEREGGLSFASALEKLQPRPWLNDSFESWVESLRKRTHKCAVIFADNSGADVLLGVIPFARELIQRGTKVIIAANASPALNDITRDELVELCVKVAEIDPAILGKALSSGMLLIMDNGQGSPCLDLSRIDGSLRAAIIEHEVDLVVLEGMGRALHTNFDAEFSCESLKAAVVKNLWLANRLGGEIFSVIFKHELPQSNGL</sequence>
<dbReference type="InterPro" id="IPR043129">
    <property type="entry name" value="ATPase_NBD"/>
</dbReference>
<dbReference type="Gene3D" id="3.40.50.10880">
    <property type="entry name" value="Uncharacterised protein PF01937, DUF89, domain 3"/>
    <property type="match status" value="1"/>
</dbReference>
<keyword evidence="18" id="KW-0944">Nitration</keyword>
<dbReference type="InterPro" id="IPR036075">
    <property type="entry name" value="ARMT-1-like_metal-bd_sf"/>
</dbReference>
<feature type="compositionally biased region" description="Low complexity" evidence="24">
    <location>
        <begin position="14"/>
        <end position="26"/>
    </location>
</feature>
<comment type="pathway">
    <text evidence="5">Cofactor biosynthesis; coenzyme A biosynthesis; CoA from (R)-pantothenate: step 1/5.</text>
</comment>
<evidence type="ECO:0000256" key="23">
    <source>
        <dbReference type="ARBA" id="ARBA00060870"/>
    </source>
</evidence>
<comment type="cofactor">
    <cofactor evidence="3">
        <name>Ni(2+)</name>
        <dbReference type="ChEBI" id="CHEBI:49786"/>
    </cofactor>
</comment>
<dbReference type="SUPFAM" id="SSF111321">
    <property type="entry name" value="AF1104-like"/>
    <property type="match status" value="1"/>
</dbReference>
<keyword evidence="12" id="KW-0479">Metal-binding</keyword>
<evidence type="ECO:0000256" key="15">
    <source>
        <dbReference type="ARBA" id="ARBA00022801"/>
    </source>
</evidence>
<name>A0A914VQ61_9BILA</name>
<evidence type="ECO:0000313" key="26">
    <source>
        <dbReference type="Proteomes" id="UP000887566"/>
    </source>
</evidence>
<dbReference type="GO" id="GO:0016787">
    <property type="term" value="F:hydrolase activity"/>
    <property type="evidence" value="ECO:0007669"/>
    <property type="project" value="UniProtKB-KW"/>
</dbReference>
<dbReference type="NCBIfam" id="TIGR00555">
    <property type="entry name" value="panK_eukar"/>
    <property type="match status" value="1"/>
</dbReference>
<dbReference type="FunFam" id="3.40.50.10880:FF:000001">
    <property type="entry name" value="Pantothenate kinase 4"/>
    <property type="match status" value="1"/>
</dbReference>
<comment type="similarity">
    <text evidence="23">Belongs to the type II pantothenate kinase family.</text>
</comment>
<dbReference type="Gene3D" id="3.30.420.40">
    <property type="match status" value="1"/>
</dbReference>
<feature type="region of interest" description="Disordered" evidence="24">
    <location>
        <begin position="1"/>
        <end position="26"/>
    </location>
</feature>
<keyword evidence="15" id="KW-0378">Hydrolase</keyword>
<dbReference type="Gene3D" id="1.20.1700.10">
    <property type="entry name" value="AF1104-like"/>
    <property type="match status" value="1"/>
</dbReference>
<dbReference type="GO" id="GO:0004594">
    <property type="term" value="F:pantothenate kinase activity"/>
    <property type="evidence" value="ECO:0007669"/>
    <property type="project" value="UniProtKB-EC"/>
</dbReference>
<dbReference type="Proteomes" id="UP000887566">
    <property type="component" value="Unplaced"/>
</dbReference>
<evidence type="ECO:0000256" key="22">
    <source>
        <dbReference type="ARBA" id="ARBA00046055"/>
    </source>
</evidence>
<comment type="subunit">
    <text evidence="6">Homodimer. Interacts with PKM.</text>
</comment>
<dbReference type="Gene3D" id="3.30.420.510">
    <property type="match status" value="1"/>
</dbReference>
<dbReference type="InterPro" id="IPR002791">
    <property type="entry name" value="ARMT1-like_metal-bd"/>
</dbReference>
<reference evidence="27" key="1">
    <citation type="submission" date="2022-11" db="UniProtKB">
        <authorList>
            <consortium name="WormBaseParasite"/>
        </authorList>
    </citation>
    <scope>IDENTIFICATION</scope>
</reference>
<keyword evidence="13" id="KW-0547">Nucleotide-binding</keyword>
<dbReference type="PANTHER" id="PTHR12280">
    <property type="entry name" value="PANTOTHENATE KINASE"/>
    <property type="match status" value="1"/>
</dbReference>
<keyword evidence="26" id="KW-1185">Reference proteome</keyword>
<keyword evidence="10" id="KW-0533">Nickel</keyword>
<organism evidence="26 27">
    <name type="scientific">Plectus sambesii</name>
    <dbReference type="NCBI Taxonomy" id="2011161"/>
    <lineage>
        <taxon>Eukaryota</taxon>
        <taxon>Metazoa</taxon>
        <taxon>Ecdysozoa</taxon>
        <taxon>Nematoda</taxon>
        <taxon>Chromadorea</taxon>
        <taxon>Plectida</taxon>
        <taxon>Plectina</taxon>
        <taxon>Plectoidea</taxon>
        <taxon>Plectidae</taxon>
        <taxon>Plectus</taxon>
    </lineage>
</organism>
<protein>
    <recommendedName>
        <fullName evidence="8">4'-phosphopantetheine phosphatase</fullName>
        <ecNumber evidence="7">2.7.1.33</ecNumber>
    </recommendedName>
    <alternativeName>
        <fullName evidence="21">Inactive pantothenic acid kinase 4</fullName>
    </alternativeName>
</protein>
<comment type="cofactor">
    <cofactor evidence="2">
        <name>Mn(2+)</name>
        <dbReference type="ChEBI" id="CHEBI:29035"/>
    </cofactor>
</comment>
<dbReference type="CDD" id="cd24123">
    <property type="entry name" value="ASKHA_NBD_PanK-II_Pank4"/>
    <property type="match status" value="1"/>
</dbReference>
<evidence type="ECO:0000256" key="14">
    <source>
        <dbReference type="ARBA" id="ARBA00022777"/>
    </source>
</evidence>
<keyword evidence="9" id="KW-0963">Cytoplasm</keyword>
<evidence type="ECO:0000256" key="7">
    <source>
        <dbReference type="ARBA" id="ARBA00012102"/>
    </source>
</evidence>
<evidence type="ECO:0000256" key="21">
    <source>
        <dbReference type="ARBA" id="ARBA00032948"/>
    </source>
</evidence>
<dbReference type="GO" id="GO:0015937">
    <property type="term" value="P:coenzyme A biosynthetic process"/>
    <property type="evidence" value="ECO:0007669"/>
    <property type="project" value="UniProtKB-KW"/>
</dbReference>
<evidence type="ECO:0000256" key="4">
    <source>
        <dbReference type="ARBA" id="ARBA00004496"/>
    </source>
</evidence>
<evidence type="ECO:0000256" key="11">
    <source>
        <dbReference type="ARBA" id="ARBA00022679"/>
    </source>
</evidence>
<keyword evidence="17" id="KW-0173">Coenzyme A biosynthesis</keyword>
<dbReference type="InterPro" id="IPR004567">
    <property type="entry name" value="Type_II_PanK"/>
</dbReference>
<dbReference type="GO" id="GO:0046872">
    <property type="term" value="F:metal ion binding"/>
    <property type="evidence" value="ECO:0007669"/>
    <property type="project" value="UniProtKB-KW"/>
</dbReference>
<dbReference type="FunFam" id="3.30.420.40:FF:000025">
    <property type="entry name" value="pantothenate kinase 2, mitochondrial"/>
    <property type="match status" value="1"/>
</dbReference>
<keyword evidence="14" id="KW-0418">Kinase</keyword>
<evidence type="ECO:0000256" key="19">
    <source>
        <dbReference type="ARBA" id="ARBA00023211"/>
    </source>
</evidence>
<dbReference type="WBParaSite" id="PSAMB.scaffold230size63538.g3737.t2">
    <property type="protein sequence ID" value="PSAMB.scaffold230size63538.g3737.t2"/>
    <property type="gene ID" value="PSAMB.scaffold230size63538.g3737"/>
</dbReference>
<dbReference type="EC" id="2.7.1.33" evidence="7"/>
<dbReference type="Pfam" id="PF03630">
    <property type="entry name" value="Fumble"/>
    <property type="match status" value="1"/>
</dbReference>
<evidence type="ECO:0000256" key="3">
    <source>
        <dbReference type="ARBA" id="ARBA00001967"/>
    </source>
</evidence>
<evidence type="ECO:0000256" key="1">
    <source>
        <dbReference type="ARBA" id="ARBA00001206"/>
    </source>
</evidence>
<evidence type="ECO:0000256" key="12">
    <source>
        <dbReference type="ARBA" id="ARBA00022723"/>
    </source>
</evidence>
<dbReference type="GO" id="GO:0005634">
    <property type="term" value="C:nucleus"/>
    <property type="evidence" value="ECO:0007669"/>
    <property type="project" value="TreeGrafter"/>
</dbReference>
<evidence type="ECO:0000256" key="18">
    <source>
        <dbReference type="ARBA" id="ARBA00023074"/>
    </source>
</evidence>
<comment type="subcellular location">
    <subcellularLocation>
        <location evidence="4">Cytoplasm</location>
    </subcellularLocation>
</comment>
<comment type="catalytic activity">
    <reaction evidence="1">
        <text>(R)-pantothenate + ATP = (R)-4'-phosphopantothenate + ADP + H(+)</text>
        <dbReference type="Rhea" id="RHEA:16373"/>
        <dbReference type="ChEBI" id="CHEBI:10986"/>
        <dbReference type="ChEBI" id="CHEBI:15378"/>
        <dbReference type="ChEBI" id="CHEBI:29032"/>
        <dbReference type="ChEBI" id="CHEBI:30616"/>
        <dbReference type="ChEBI" id="CHEBI:456216"/>
        <dbReference type="EC" id="2.7.1.33"/>
    </reaction>
</comment>
<evidence type="ECO:0000256" key="5">
    <source>
        <dbReference type="ARBA" id="ARBA00005225"/>
    </source>
</evidence>
<dbReference type="GO" id="GO:0005829">
    <property type="term" value="C:cytosol"/>
    <property type="evidence" value="ECO:0007669"/>
    <property type="project" value="TreeGrafter"/>
</dbReference>
<evidence type="ECO:0000256" key="2">
    <source>
        <dbReference type="ARBA" id="ARBA00001936"/>
    </source>
</evidence>
<evidence type="ECO:0000256" key="16">
    <source>
        <dbReference type="ARBA" id="ARBA00022840"/>
    </source>
</evidence>
<evidence type="ECO:0000256" key="10">
    <source>
        <dbReference type="ARBA" id="ARBA00022596"/>
    </source>
</evidence>
<evidence type="ECO:0000259" key="25">
    <source>
        <dbReference type="Pfam" id="PF01937"/>
    </source>
</evidence>
<evidence type="ECO:0000256" key="8">
    <source>
        <dbReference type="ARBA" id="ARBA00019490"/>
    </source>
</evidence>
<dbReference type="GO" id="GO:0005524">
    <property type="term" value="F:ATP binding"/>
    <property type="evidence" value="ECO:0007669"/>
    <property type="project" value="UniProtKB-KW"/>
</dbReference>
<evidence type="ECO:0000313" key="27">
    <source>
        <dbReference type="WBParaSite" id="PSAMB.scaffold230size63538.g3737.t2"/>
    </source>
</evidence>
<keyword evidence="11" id="KW-0808">Transferase</keyword>
<feature type="domain" description="Damage-control phosphatase ARMT1-like metal-binding" evidence="25">
    <location>
        <begin position="496"/>
        <end position="797"/>
    </location>
</feature>
<dbReference type="Pfam" id="PF01937">
    <property type="entry name" value="ARMT1-like_dom"/>
    <property type="match status" value="1"/>
</dbReference>
<keyword evidence="16" id="KW-0067">ATP-binding</keyword>
<keyword evidence="19" id="KW-0464">Manganese</keyword>
<evidence type="ECO:0000256" key="24">
    <source>
        <dbReference type="SAM" id="MobiDB-lite"/>
    </source>
</evidence>
<proteinExistence type="inferred from homology"/>
<evidence type="ECO:0000256" key="9">
    <source>
        <dbReference type="ARBA" id="ARBA00022490"/>
    </source>
</evidence>
<dbReference type="PANTHER" id="PTHR12280:SF20">
    <property type="entry name" value="4'-PHOSPHOPANTETHEINE PHOSPHATASE"/>
    <property type="match status" value="1"/>
</dbReference>
<dbReference type="SUPFAM" id="SSF53067">
    <property type="entry name" value="Actin-like ATPase domain"/>
    <property type="match status" value="2"/>
</dbReference>
<evidence type="ECO:0000256" key="20">
    <source>
        <dbReference type="ARBA" id="ARBA00029347"/>
    </source>
</evidence>
<comment type="function">
    <text evidence="22">Phosphatase which shows a preference for 4'-phosphopantetheine and its oxidatively damaged forms (sulfonate or S-sulfonate), providing strong indirect evidence that the phosphatase activity pre-empts damage in the coenzyme A (CoA) pathway. Hydrolyzing excess 4'-phosphopantetheine could constitute a directed overflow mechanism to prevent its oxidation to the S-sulfonate, sulfonate, or other forms. Hydrolyzing 4'-phosphopantetheine sulfonate or S-sulfonate would forestall their conversion to inactive forms of CoA and acyl carrier protein. May play a role in the physiological regulation of CoA intracellular levels.</text>
</comment>
<dbReference type="InterPro" id="IPR035073">
    <property type="entry name" value="At2g17340_3_helix_bundle"/>
</dbReference>
<accession>A0A914VQ61</accession>
<comment type="catalytic activity">
    <reaction evidence="20">
        <text>(R)-4'-phospho-S-sulfopantetheine + H2O = (R)-S-sulfopantetheine + phosphate</text>
        <dbReference type="Rhea" id="RHEA:68340"/>
        <dbReference type="ChEBI" id="CHEBI:15377"/>
        <dbReference type="ChEBI" id="CHEBI:43474"/>
        <dbReference type="ChEBI" id="CHEBI:177302"/>
        <dbReference type="ChEBI" id="CHEBI:177303"/>
    </reaction>
    <physiologicalReaction direction="left-to-right" evidence="20">
        <dbReference type="Rhea" id="RHEA:68341"/>
    </physiologicalReaction>
</comment>
<dbReference type="AlphaFoldDB" id="A0A914VQ61"/>
<evidence type="ECO:0000256" key="13">
    <source>
        <dbReference type="ARBA" id="ARBA00022741"/>
    </source>
</evidence>